<accession>A0ABM0U8W4</accession>
<organism evidence="6 7">
    <name type="scientific">Camelina sativa</name>
    <name type="common">False flax</name>
    <name type="synonym">Myagrum sativum</name>
    <dbReference type="NCBI Taxonomy" id="90675"/>
    <lineage>
        <taxon>Eukaryota</taxon>
        <taxon>Viridiplantae</taxon>
        <taxon>Streptophyta</taxon>
        <taxon>Embryophyta</taxon>
        <taxon>Tracheophyta</taxon>
        <taxon>Spermatophyta</taxon>
        <taxon>Magnoliopsida</taxon>
        <taxon>eudicotyledons</taxon>
        <taxon>Gunneridae</taxon>
        <taxon>Pentapetalae</taxon>
        <taxon>rosids</taxon>
        <taxon>malvids</taxon>
        <taxon>Brassicales</taxon>
        <taxon>Brassicaceae</taxon>
        <taxon>Camelineae</taxon>
        <taxon>Camelina</taxon>
    </lineage>
</organism>
<name>A0ABM0U8W4_CAMSA</name>
<evidence type="ECO:0000256" key="3">
    <source>
        <dbReference type="ARBA" id="ARBA00022729"/>
    </source>
</evidence>
<reference evidence="7" key="2">
    <citation type="submission" date="2025-08" db="UniProtKB">
        <authorList>
            <consortium name="RefSeq"/>
        </authorList>
    </citation>
    <scope>IDENTIFICATION</scope>
    <source>
        <tissue evidence="7">Leaf</tissue>
    </source>
</reference>
<proteinExistence type="inferred from homology"/>
<keyword evidence="4" id="KW-0378">Hydrolase</keyword>
<dbReference type="InterPro" id="IPR008758">
    <property type="entry name" value="Peptidase_S28"/>
</dbReference>
<dbReference type="InterPro" id="IPR029058">
    <property type="entry name" value="AB_hydrolase_fold"/>
</dbReference>
<keyword evidence="2" id="KW-0645">Protease</keyword>
<evidence type="ECO:0000256" key="4">
    <source>
        <dbReference type="ARBA" id="ARBA00022801"/>
    </source>
</evidence>
<protein>
    <submittedName>
        <fullName evidence="7">Lysosomal Pro-X carboxypeptidase-like</fullName>
    </submittedName>
</protein>
<reference evidence="6" key="1">
    <citation type="journal article" date="2014" name="Nat. Commun.">
        <title>The emerging biofuel crop Camelina sativa retains a highly undifferentiated hexaploid genome structure.</title>
        <authorList>
            <person name="Kagale S."/>
            <person name="Koh C."/>
            <person name="Nixon J."/>
            <person name="Bollina V."/>
            <person name="Clarke W.E."/>
            <person name="Tuteja R."/>
            <person name="Spillane C."/>
            <person name="Robinson S.J."/>
            <person name="Links M.G."/>
            <person name="Clarke C."/>
            <person name="Higgins E.E."/>
            <person name="Huebert T."/>
            <person name="Sharpe A.G."/>
            <person name="Parkin I.A."/>
        </authorList>
    </citation>
    <scope>NUCLEOTIDE SEQUENCE [LARGE SCALE GENOMIC DNA]</scope>
    <source>
        <strain evidence="6">cv. DH55</strain>
    </source>
</reference>
<evidence type="ECO:0000313" key="6">
    <source>
        <dbReference type="Proteomes" id="UP000694864"/>
    </source>
</evidence>
<dbReference type="RefSeq" id="XP_010437666.1">
    <property type="nucleotide sequence ID" value="XM_010439364.2"/>
</dbReference>
<gene>
    <name evidence="7" type="primary">LOC104721394</name>
</gene>
<evidence type="ECO:0000256" key="2">
    <source>
        <dbReference type="ARBA" id="ARBA00022670"/>
    </source>
</evidence>
<dbReference type="Gene3D" id="3.40.50.1820">
    <property type="entry name" value="alpha/beta hydrolase"/>
    <property type="match status" value="1"/>
</dbReference>
<sequence>MESLAAQVSQENEIPLNAGLRNLDKKLEAESISISCHHVWWFLLMVEAVLAAWFVRLQYPHIAIGALASSAPVPQFDKTVPSSSFYDTVSQDFEIDLGHCTDPILVGCAGPHHMSTSFTPLSRLKGRSYSQSKISHPFVQGTTSSSFLVRSRSTTHVPTHPS</sequence>
<dbReference type="PANTHER" id="PTHR11010:SF31">
    <property type="entry name" value="ALPHA_BETA-HYDROLASES SUPERFAMILY PROTEIN"/>
    <property type="match status" value="1"/>
</dbReference>
<evidence type="ECO:0000256" key="1">
    <source>
        <dbReference type="ARBA" id="ARBA00011079"/>
    </source>
</evidence>
<dbReference type="Pfam" id="PF05577">
    <property type="entry name" value="Peptidase_S28"/>
    <property type="match status" value="1"/>
</dbReference>
<keyword evidence="5" id="KW-0325">Glycoprotein</keyword>
<dbReference type="PANTHER" id="PTHR11010">
    <property type="entry name" value="PROTEASE S28 PRO-X CARBOXYPEPTIDASE-RELATED"/>
    <property type="match status" value="1"/>
</dbReference>
<evidence type="ECO:0000256" key="5">
    <source>
        <dbReference type="ARBA" id="ARBA00023180"/>
    </source>
</evidence>
<evidence type="ECO:0000313" key="7">
    <source>
        <dbReference type="RefSeq" id="XP_010437666.1"/>
    </source>
</evidence>
<comment type="similarity">
    <text evidence="1">Belongs to the peptidase S28 family.</text>
</comment>
<keyword evidence="6" id="KW-1185">Reference proteome</keyword>
<keyword evidence="3" id="KW-0732">Signal</keyword>
<dbReference type="GeneID" id="104721394"/>
<dbReference type="Proteomes" id="UP000694864">
    <property type="component" value="Chromosome 11"/>
</dbReference>